<accession>A0A7S3UYK4</accession>
<protein>
    <submittedName>
        <fullName evidence="1">Uncharacterized protein</fullName>
    </submittedName>
</protein>
<reference evidence="1" key="1">
    <citation type="submission" date="2021-01" db="EMBL/GenBank/DDBJ databases">
        <authorList>
            <person name="Corre E."/>
            <person name="Pelletier E."/>
            <person name="Niang G."/>
            <person name="Scheremetjew M."/>
            <person name="Finn R."/>
            <person name="Kale V."/>
            <person name="Holt S."/>
            <person name="Cochrane G."/>
            <person name="Meng A."/>
            <person name="Brown T."/>
            <person name="Cohen L."/>
        </authorList>
    </citation>
    <scope>NUCLEOTIDE SEQUENCE</scope>
    <source>
        <strain evidence="1">CCMP3107</strain>
    </source>
</reference>
<name>A0A7S3UYK4_HETAK</name>
<evidence type="ECO:0000313" key="1">
    <source>
        <dbReference type="EMBL" id="CAE0626377.1"/>
    </source>
</evidence>
<proteinExistence type="predicted"/>
<dbReference type="EMBL" id="HBIU01011496">
    <property type="protein sequence ID" value="CAE0626377.1"/>
    <property type="molecule type" value="Transcribed_RNA"/>
</dbReference>
<gene>
    <name evidence="1" type="ORF">HAKA00212_LOCUS5052</name>
</gene>
<dbReference type="AlphaFoldDB" id="A0A7S3UYK4"/>
<sequence>MGISFEAFIQMAAEPGAKEKMAANFLGWQGRALPPDWCGELVDLFSPDDKNPDSRRFIDWIDETMCISADTGGEKWGRKWDKETSVNPILNYKTPGVTTTNFASKVPDDAPDAVKAEVAAGALCFTVTMGTVFGQKVLKWNGLYDGKGGHFTPAGGHVPASDTDNFWVYTRVTDGVKVDY</sequence>
<organism evidence="1">
    <name type="scientific">Heterosigma akashiwo</name>
    <name type="common">Chromophytic alga</name>
    <name type="synonym">Heterosigma carterae</name>
    <dbReference type="NCBI Taxonomy" id="2829"/>
    <lineage>
        <taxon>Eukaryota</taxon>
        <taxon>Sar</taxon>
        <taxon>Stramenopiles</taxon>
        <taxon>Ochrophyta</taxon>
        <taxon>Raphidophyceae</taxon>
        <taxon>Chattonellales</taxon>
        <taxon>Chattonellaceae</taxon>
        <taxon>Heterosigma</taxon>
    </lineage>
</organism>